<evidence type="ECO:0000259" key="8">
    <source>
        <dbReference type="PROSITE" id="PS50893"/>
    </source>
</evidence>
<keyword evidence="6 9" id="KW-0067">ATP-binding</keyword>
<evidence type="ECO:0000256" key="3">
    <source>
        <dbReference type="ARBA" id="ARBA00022475"/>
    </source>
</evidence>
<dbReference type="InterPro" id="IPR050166">
    <property type="entry name" value="ABC_transporter_ATP-bind"/>
</dbReference>
<evidence type="ECO:0000313" key="9">
    <source>
        <dbReference type="EMBL" id="PQP17010.1"/>
    </source>
</evidence>
<keyword evidence="4" id="KW-0997">Cell inner membrane</keyword>
<dbReference type="InterPro" id="IPR003439">
    <property type="entry name" value="ABC_transporter-like_ATP-bd"/>
</dbReference>
<reference evidence="9 10" key="1">
    <citation type="submission" date="2018-02" db="EMBL/GenBank/DDBJ databases">
        <title>Draft genome sequencing of Burkholderia cepacia Y14-15.</title>
        <authorList>
            <person name="Zheng B.-X."/>
        </authorList>
    </citation>
    <scope>NUCLEOTIDE SEQUENCE [LARGE SCALE GENOMIC DNA]</scope>
    <source>
        <strain evidence="9 10">Y14-15</strain>
    </source>
</reference>
<gene>
    <name evidence="9" type="ORF">C5615_17605</name>
</gene>
<evidence type="ECO:0000256" key="2">
    <source>
        <dbReference type="ARBA" id="ARBA00022448"/>
    </source>
</evidence>
<comment type="similarity">
    <text evidence="1">Belongs to the ABC transporter superfamily.</text>
</comment>
<evidence type="ECO:0000256" key="5">
    <source>
        <dbReference type="ARBA" id="ARBA00022741"/>
    </source>
</evidence>
<dbReference type="EMBL" id="PUIQ01000021">
    <property type="protein sequence ID" value="PQP17010.1"/>
    <property type="molecule type" value="Genomic_DNA"/>
</dbReference>
<dbReference type="SUPFAM" id="SSF52540">
    <property type="entry name" value="P-loop containing nucleoside triphosphate hydrolases"/>
    <property type="match status" value="1"/>
</dbReference>
<proteinExistence type="inferred from homology"/>
<dbReference type="GO" id="GO:0016887">
    <property type="term" value="F:ATP hydrolysis activity"/>
    <property type="evidence" value="ECO:0007669"/>
    <property type="project" value="InterPro"/>
</dbReference>
<dbReference type="PROSITE" id="PS00211">
    <property type="entry name" value="ABC_TRANSPORTER_1"/>
    <property type="match status" value="1"/>
</dbReference>
<dbReference type="GO" id="GO:0005524">
    <property type="term" value="F:ATP binding"/>
    <property type="evidence" value="ECO:0007669"/>
    <property type="project" value="UniProtKB-KW"/>
</dbReference>
<feature type="domain" description="ABC transporter" evidence="8">
    <location>
        <begin position="17"/>
        <end position="241"/>
    </location>
</feature>
<comment type="caution">
    <text evidence="9">The sequence shown here is derived from an EMBL/GenBank/DDBJ whole genome shotgun (WGS) entry which is preliminary data.</text>
</comment>
<dbReference type="Pfam" id="PF00005">
    <property type="entry name" value="ABC_tran"/>
    <property type="match status" value="1"/>
</dbReference>
<dbReference type="Gene3D" id="3.40.50.300">
    <property type="entry name" value="P-loop containing nucleotide triphosphate hydrolases"/>
    <property type="match status" value="1"/>
</dbReference>
<keyword evidence="5" id="KW-0547">Nucleotide-binding</keyword>
<dbReference type="CDD" id="cd03293">
    <property type="entry name" value="ABC_NrtD_SsuB_transporters"/>
    <property type="match status" value="1"/>
</dbReference>
<dbReference type="InterPro" id="IPR003593">
    <property type="entry name" value="AAA+_ATPase"/>
</dbReference>
<protein>
    <submittedName>
        <fullName evidence="9">Sulfonate ABC transporter ATP-binding protein</fullName>
    </submittedName>
</protein>
<evidence type="ECO:0000256" key="7">
    <source>
        <dbReference type="SAM" id="MobiDB-lite"/>
    </source>
</evidence>
<sequence length="278" mass="29856">MSTLSSAHTTAGTATPLLDLRIARKLYGDQTILVDVPLQVARGEIVCIVGPSGCGKSTLLRIVAGLDTDFRGSVKIDGIALDGPSPRVGVIFQEPRLLPWLSIADNVGFASGPRGGREPSVARLLDEVGLAGAARQLPATLSGGMAQRAAIARGLFGEPDLLLLDEPFSAVDAITRMRLQTLLLDVVHRHRMAAIVVTHDLDEALYLGDRVLMLAPNPGRVDDEIHVEIARPRDRRDPSLAAQRARLLDAFQRFHDRADGTGHEPHDRQASGSGIRAF</sequence>
<accession>A0A2S8IQI1</accession>
<keyword evidence="4" id="KW-0472">Membrane</keyword>
<dbReference type="PANTHER" id="PTHR42788:SF19">
    <property type="entry name" value="ALIPHATIC SULFONATES IMPORT ATP-BINDING PROTEIN SSUB 2"/>
    <property type="match status" value="1"/>
</dbReference>
<dbReference type="PROSITE" id="PS50893">
    <property type="entry name" value="ABC_TRANSPORTER_2"/>
    <property type="match status" value="1"/>
</dbReference>
<dbReference type="InterPro" id="IPR017871">
    <property type="entry name" value="ABC_transporter-like_CS"/>
</dbReference>
<evidence type="ECO:0000256" key="1">
    <source>
        <dbReference type="ARBA" id="ARBA00005417"/>
    </source>
</evidence>
<keyword evidence="2" id="KW-0813">Transport</keyword>
<dbReference type="AlphaFoldDB" id="A0A2S8IQI1"/>
<dbReference type="InterPro" id="IPR027417">
    <property type="entry name" value="P-loop_NTPase"/>
</dbReference>
<keyword evidence="3" id="KW-1003">Cell membrane</keyword>
<feature type="compositionally biased region" description="Basic and acidic residues" evidence="7">
    <location>
        <begin position="257"/>
        <end position="269"/>
    </location>
</feature>
<organism evidence="9 10">
    <name type="scientific">Burkholderia cepacia</name>
    <name type="common">Pseudomonas cepacia</name>
    <dbReference type="NCBI Taxonomy" id="292"/>
    <lineage>
        <taxon>Bacteria</taxon>
        <taxon>Pseudomonadati</taxon>
        <taxon>Pseudomonadota</taxon>
        <taxon>Betaproteobacteria</taxon>
        <taxon>Burkholderiales</taxon>
        <taxon>Burkholderiaceae</taxon>
        <taxon>Burkholderia</taxon>
        <taxon>Burkholderia cepacia complex</taxon>
    </lineage>
</organism>
<name>A0A2S8IQI1_BURCE</name>
<dbReference type="RefSeq" id="WP_105391444.1">
    <property type="nucleotide sequence ID" value="NZ_PUIQ01000021.1"/>
</dbReference>
<evidence type="ECO:0000256" key="4">
    <source>
        <dbReference type="ARBA" id="ARBA00022519"/>
    </source>
</evidence>
<evidence type="ECO:0000256" key="6">
    <source>
        <dbReference type="ARBA" id="ARBA00022840"/>
    </source>
</evidence>
<dbReference type="SMART" id="SM00382">
    <property type="entry name" value="AAA"/>
    <property type="match status" value="1"/>
</dbReference>
<dbReference type="Proteomes" id="UP000238206">
    <property type="component" value="Unassembled WGS sequence"/>
</dbReference>
<evidence type="ECO:0000313" key="10">
    <source>
        <dbReference type="Proteomes" id="UP000238206"/>
    </source>
</evidence>
<feature type="region of interest" description="Disordered" evidence="7">
    <location>
        <begin position="257"/>
        <end position="278"/>
    </location>
</feature>
<dbReference type="PANTHER" id="PTHR42788">
    <property type="entry name" value="TAURINE IMPORT ATP-BINDING PROTEIN-RELATED"/>
    <property type="match status" value="1"/>
</dbReference>